<reference evidence="2" key="1">
    <citation type="submission" date="2021-09" db="EMBL/GenBank/DDBJ databases">
        <title>The genome of Mauremys mutica provides insights into the evolution of semi-aquatic lifestyle.</title>
        <authorList>
            <person name="Gong S."/>
            <person name="Gao Y."/>
        </authorList>
    </citation>
    <scope>NUCLEOTIDE SEQUENCE</scope>
    <source>
        <strain evidence="2">MM-2020</strain>
        <tissue evidence="2">Muscle</tissue>
    </source>
</reference>
<accession>A0A9D3WQ75</accession>
<evidence type="ECO:0000313" key="3">
    <source>
        <dbReference type="Proteomes" id="UP000827986"/>
    </source>
</evidence>
<name>A0A9D3WQ75_9SAUR</name>
<keyword evidence="3" id="KW-1185">Reference proteome</keyword>
<gene>
    <name evidence="2" type="ORF">KIL84_022480</name>
</gene>
<proteinExistence type="predicted"/>
<feature type="region of interest" description="Disordered" evidence="1">
    <location>
        <begin position="75"/>
        <end position="103"/>
    </location>
</feature>
<evidence type="ECO:0000313" key="2">
    <source>
        <dbReference type="EMBL" id="KAH1164921.1"/>
    </source>
</evidence>
<dbReference type="AlphaFoldDB" id="A0A9D3WQ75"/>
<protein>
    <submittedName>
        <fullName evidence="2">Uncharacterized protein</fullName>
    </submittedName>
</protein>
<dbReference type="EMBL" id="JAHDVG010000488">
    <property type="protein sequence ID" value="KAH1164921.1"/>
    <property type="molecule type" value="Genomic_DNA"/>
</dbReference>
<evidence type="ECO:0000256" key="1">
    <source>
        <dbReference type="SAM" id="MobiDB-lite"/>
    </source>
</evidence>
<dbReference type="Proteomes" id="UP000827986">
    <property type="component" value="Unassembled WGS sequence"/>
</dbReference>
<organism evidence="2 3">
    <name type="scientific">Mauremys mutica</name>
    <name type="common">yellowpond turtle</name>
    <dbReference type="NCBI Taxonomy" id="74926"/>
    <lineage>
        <taxon>Eukaryota</taxon>
        <taxon>Metazoa</taxon>
        <taxon>Chordata</taxon>
        <taxon>Craniata</taxon>
        <taxon>Vertebrata</taxon>
        <taxon>Euteleostomi</taxon>
        <taxon>Archelosauria</taxon>
        <taxon>Testudinata</taxon>
        <taxon>Testudines</taxon>
        <taxon>Cryptodira</taxon>
        <taxon>Durocryptodira</taxon>
        <taxon>Testudinoidea</taxon>
        <taxon>Geoemydidae</taxon>
        <taxon>Geoemydinae</taxon>
        <taxon>Mauremys</taxon>
    </lineage>
</organism>
<comment type="caution">
    <text evidence="2">The sequence shown here is derived from an EMBL/GenBank/DDBJ whole genome shotgun (WGS) entry which is preliminary data.</text>
</comment>
<sequence length="103" mass="11389">MSSPCALTNNRPLLVLFSEVPVYCIGLVHSSGKRTKCHFTLCNYIRERVESELRGASTRELWPLQSRLGSQCSVSTRKKQECSQPETEAPTGDRGGNSALQGF</sequence>